<gene>
    <name evidence="2" type="ORF">AVEN_175883_1</name>
</gene>
<reference evidence="2 3" key="1">
    <citation type="journal article" date="2019" name="Sci. Rep.">
        <title>Orb-weaving spider Araneus ventricosus genome elucidates the spidroin gene catalogue.</title>
        <authorList>
            <person name="Kono N."/>
            <person name="Nakamura H."/>
            <person name="Ohtoshi R."/>
            <person name="Moran D.A.P."/>
            <person name="Shinohara A."/>
            <person name="Yoshida Y."/>
            <person name="Fujiwara M."/>
            <person name="Mori M."/>
            <person name="Tomita M."/>
            <person name="Arakawa K."/>
        </authorList>
    </citation>
    <scope>NUCLEOTIDE SEQUENCE [LARGE SCALE GENOMIC DNA]</scope>
</reference>
<sequence>MHQNGNKIIMMLWLTLSCRFHTNAAENNAKILWDKIKSTFTGQTEDRKLDTGKELKNLQINSNELPNDYIARARGIATKCNSLGLDASPRELVYYTVRDLKGKFVKVRDILKTQRD</sequence>
<keyword evidence="1" id="KW-0732">Signal</keyword>
<evidence type="ECO:0000313" key="3">
    <source>
        <dbReference type="Proteomes" id="UP000499080"/>
    </source>
</evidence>
<comment type="caution">
    <text evidence="2">The sequence shown here is derived from an EMBL/GenBank/DDBJ whole genome shotgun (WGS) entry which is preliminary data.</text>
</comment>
<dbReference type="AlphaFoldDB" id="A0A4Y2EF84"/>
<evidence type="ECO:0000313" key="2">
    <source>
        <dbReference type="EMBL" id="GBM26728.1"/>
    </source>
</evidence>
<organism evidence="2 3">
    <name type="scientific">Araneus ventricosus</name>
    <name type="common">Orbweaver spider</name>
    <name type="synonym">Epeira ventricosa</name>
    <dbReference type="NCBI Taxonomy" id="182803"/>
    <lineage>
        <taxon>Eukaryota</taxon>
        <taxon>Metazoa</taxon>
        <taxon>Ecdysozoa</taxon>
        <taxon>Arthropoda</taxon>
        <taxon>Chelicerata</taxon>
        <taxon>Arachnida</taxon>
        <taxon>Araneae</taxon>
        <taxon>Araneomorphae</taxon>
        <taxon>Entelegynae</taxon>
        <taxon>Araneoidea</taxon>
        <taxon>Araneidae</taxon>
        <taxon>Araneus</taxon>
    </lineage>
</organism>
<protein>
    <recommendedName>
        <fullName evidence="4">Retrotransposon gag domain-containing protein</fullName>
    </recommendedName>
</protein>
<dbReference type="Proteomes" id="UP000499080">
    <property type="component" value="Unassembled WGS sequence"/>
</dbReference>
<dbReference type="PROSITE" id="PS51257">
    <property type="entry name" value="PROKAR_LIPOPROTEIN"/>
    <property type="match status" value="1"/>
</dbReference>
<dbReference type="OrthoDB" id="7548346at2759"/>
<dbReference type="EMBL" id="BGPR01000568">
    <property type="protein sequence ID" value="GBM26728.1"/>
    <property type="molecule type" value="Genomic_DNA"/>
</dbReference>
<name>A0A4Y2EF84_ARAVE</name>
<evidence type="ECO:0000256" key="1">
    <source>
        <dbReference type="SAM" id="SignalP"/>
    </source>
</evidence>
<keyword evidence="3" id="KW-1185">Reference proteome</keyword>
<evidence type="ECO:0008006" key="4">
    <source>
        <dbReference type="Google" id="ProtNLM"/>
    </source>
</evidence>
<proteinExistence type="predicted"/>
<accession>A0A4Y2EF84</accession>
<feature type="signal peptide" evidence="1">
    <location>
        <begin position="1"/>
        <end position="25"/>
    </location>
</feature>
<feature type="chain" id="PRO_5021386924" description="Retrotransposon gag domain-containing protein" evidence="1">
    <location>
        <begin position="26"/>
        <end position="116"/>
    </location>
</feature>